<dbReference type="PANTHER" id="PTHR36455:SF1">
    <property type="entry name" value="BLR8292 PROTEIN"/>
    <property type="match status" value="1"/>
</dbReference>
<dbReference type="EMBL" id="CP035281">
    <property type="protein sequence ID" value="QAT42758.1"/>
    <property type="molecule type" value="Genomic_DNA"/>
</dbReference>
<name>A0A410PV28_9FIRM</name>
<organism evidence="1 2">
    <name type="scientific">Aminipila luticellarii</name>
    <dbReference type="NCBI Taxonomy" id="2507160"/>
    <lineage>
        <taxon>Bacteria</taxon>
        <taxon>Bacillati</taxon>
        <taxon>Bacillota</taxon>
        <taxon>Clostridia</taxon>
        <taxon>Peptostreptococcales</taxon>
        <taxon>Anaerovoracaceae</taxon>
        <taxon>Aminipila</taxon>
    </lineage>
</organism>
<accession>A0A410PV28</accession>
<dbReference type="KEGG" id="amij:EQM06_05670"/>
<gene>
    <name evidence="1" type="ORF">EQM06_05670</name>
</gene>
<dbReference type="Proteomes" id="UP000287601">
    <property type="component" value="Chromosome"/>
</dbReference>
<dbReference type="NCBIfam" id="NF033819">
    <property type="entry name" value="IS66_TnpB"/>
    <property type="match status" value="1"/>
</dbReference>
<dbReference type="Pfam" id="PF05717">
    <property type="entry name" value="TnpB_IS66"/>
    <property type="match status" value="1"/>
</dbReference>
<proteinExistence type="predicted"/>
<dbReference type="RefSeq" id="WP_128745407.1">
    <property type="nucleotide sequence ID" value="NZ_CP035281.1"/>
</dbReference>
<dbReference type="OrthoDB" id="4956084at2"/>
<keyword evidence="2" id="KW-1185">Reference proteome</keyword>
<dbReference type="PANTHER" id="PTHR36455">
    <property type="match status" value="1"/>
</dbReference>
<sequence>MIQRLTKAKAVYLCYEPVDFRKNINGLAAIVQGSFGKNPFDGELFVFCNKHKNVIKVLKWDMDGFTLYHKRRERGRFCWPVFKEVEGTINISKNDLNRLLDGLVMEQFSPHKNYTMI</sequence>
<evidence type="ECO:0000313" key="1">
    <source>
        <dbReference type="EMBL" id="QAT42758.1"/>
    </source>
</evidence>
<protein>
    <submittedName>
        <fullName evidence="1">Transposase</fullName>
    </submittedName>
</protein>
<dbReference type="InterPro" id="IPR008878">
    <property type="entry name" value="Transposase_IS66_Orf2"/>
</dbReference>
<evidence type="ECO:0000313" key="2">
    <source>
        <dbReference type="Proteomes" id="UP000287601"/>
    </source>
</evidence>
<reference evidence="1 2" key="1">
    <citation type="submission" date="2019-01" db="EMBL/GenBank/DDBJ databases">
        <title>Draft genomes of a novel of Aminipila strains.</title>
        <authorList>
            <person name="Ma S."/>
        </authorList>
    </citation>
    <scope>NUCLEOTIDE SEQUENCE [LARGE SCALE GENOMIC DNA]</scope>
    <source>
        <strain evidence="2">JN-39</strain>
    </source>
</reference>
<dbReference type="AlphaFoldDB" id="A0A410PV28"/>